<sequence>MVCFWVDCRLWRMAAIDQKRSLETDTGNVAMLLLKG</sequence>
<proteinExistence type="predicted"/>
<dbReference type="EMBL" id="AZQQ01000110">
    <property type="protein sequence ID" value="KDD65199.1"/>
    <property type="molecule type" value="Genomic_DNA"/>
</dbReference>
<accession>A0A059KU04</accession>
<dbReference type="Proteomes" id="UP000026739">
    <property type="component" value="Unassembled WGS sequence"/>
</dbReference>
<reference evidence="1 2" key="1">
    <citation type="submission" date="2013-12" db="EMBL/GenBank/DDBJ databases">
        <authorList>
            <person name="Formusa P.A."/>
            <person name="Habash M."/>
            <person name="Lee H."/>
            <person name="Trevors J.T."/>
        </authorList>
    </citation>
    <scope>NUCLEOTIDE SEQUENCE [LARGE SCALE GENOMIC DNA]</scope>
    <source>
        <strain evidence="1 2">PD30</strain>
    </source>
</reference>
<gene>
    <name evidence="1" type="ORF">V466_30935</name>
</gene>
<protein>
    <submittedName>
        <fullName evidence="1">Uncharacterized protein</fullName>
    </submittedName>
</protein>
<evidence type="ECO:0000313" key="2">
    <source>
        <dbReference type="Proteomes" id="UP000026739"/>
    </source>
</evidence>
<comment type="caution">
    <text evidence="1">The sequence shown here is derived from an EMBL/GenBank/DDBJ whole genome shotgun (WGS) entry which is preliminary data.</text>
</comment>
<dbReference type="AlphaFoldDB" id="A0A059KU04"/>
<name>A0A059KU04_9PSED</name>
<evidence type="ECO:0000313" key="1">
    <source>
        <dbReference type="EMBL" id="KDD65199.1"/>
    </source>
</evidence>
<organism evidence="1 2">
    <name type="scientific">Pseudomonas mandelii PD30</name>
    <dbReference type="NCBI Taxonomy" id="1419583"/>
    <lineage>
        <taxon>Bacteria</taxon>
        <taxon>Pseudomonadati</taxon>
        <taxon>Pseudomonadota</taxon>
        <taxon>Gammaproteobacteria</taxon>
        <taxon>Pseudomonadales</taxon>
        <taxon>Pseudomonadaceae</taxon>
        <taxon>Pseudomonas</taxon>
    </lineage>
</organism>